<evidence type="ECO:0000313" key="1">
    <source>
        <dbReference type="EMBL" id="GFC93588.1"/>
    </source>
</evidence>
<dbReference type="AlphaFoldDB" id="A0A699S8Z4"/>
<sequence length="91" mass="10226">DGPVNIVTPTYADYPIDPLMPDLEDAEIFDDAYDDRDEGAEADYNNLETVIPAVNDESWVEAMQEELLQFKLLNVWTLVDLPPGKRAIGTK</sequence>
<dbReference type="EMBL" id="BKCJ011144237">
    <property type="protein sequence ID" value="GFC93588.1"/>
    <property type="molecule type" value="Genomic_DNA"/>
</dbReference>
<proteinExistence type="predicted"/>
<protein>
    <submittedName>
        <fullName evidence="1">Putative ribonuclease H-like domain-containing protein</fullName>
    </submittedName>
</protein>
<organism evidence="1">
    <name type="scientific">Tanacetum cinerariifolium</name>
    <name type="common">Dalmatian daisy</name>
    <name type="synonym">Chrysanthemum cinerariifolium</name>
    <dbReference type="NCBI Taxonomy" id="118510"/>
    <lineage>
        <taxon>Eukaryota</taxon>
        <taxon>Viridiplantae</taxon>
        <taxon>Streptophyta</taxon>
        <taxon>Embryophyta</taxon>
        <taxon>Tracheophyta</taxon>
        <taxon>Spermatophyta</taxon>
        <taxon>Magnoliopsida</taxon>
        <taxon>eudicotyledons</taxon>
        <taxon>Gunneridae</taxon>
        <taxon>Pentapetalae</taxon>
        <taxon>asterids</taxon>
        <taxon>campanulids</taxon>
        <taxon>Asterales</taxon>
        <taxon>Asteraceae</taxon>
        <taxon>Asteroideae</taxon>
        <taxon>Anthemideae</taxon>
        <taxon>Anthemidinae</taxon>
        <taxon>Tanacetum</taxon>
    </lineage>
</organism>
<accession>A0A699S8Z4</accession>
<comment type="caution">
    <text evidence="1">The sequence shown here is derived from an EMBL/GenBank/DDBJ whole genome shotgun (WGS) entry which is preliminary data.</text>
</comment>
<name>A0A699S8Z4_TANCI</name>
<reference evidence="1" key="1">
    <citation type="journal article" date="2019" name="Sci. Rep.">
        <title>Draft genome of Tanacetum cinerariifolium, the natural source of mosquito coil.</title>
        <authorList>
            <person name="Yamashiro T."/>
            <person name="Shiraishi A."/>
            <person name="Satake H."/>
            <person name="Nakayama K."/>
        </authorList>
    </citation>
    <scope>NUCLEOTIDE SEQUENCE</scope>
</reference>
<gene>
    <name evidence="1" type="ORF">Tci_865558</name>
</gene>
<feature type="non-terminal residue" evidence="1">
    <location>
        <position position="1"/>
    </location>
</feature>